<comment type="catalytic activity">
    <reaction evidence="7">
        <text>(S)-4-amino-5-oxopentanoate = 5-aminolevulinate</text>
        <dbReference type="Rhea" id="RHEA:14265"/>
        <dbReference type="ChEBI" id="CHEBI:57501"/>
        <dbReference type="ChEBI" id="CHEBI:356416"/>
        <dbReference type="EC" id="5.4.3.8"/>
    </reaction>
</comment>
<evidence type="ECO:0000313" key="9">
    <source>
        <dbReference type="Proteomes" id="UP001501323"/>
    </source>
</evidence>
<evidence type="ECO:0000256" key="3">
    <source>
        <dbReference type="ARBA" id="ARBA00008981"/>
    </source>
</evidence>
<keyword evidence="6 7" id="KW-0627">Porphyrin biosynthesis</keyword>
<dbReference type="InterPro" id="IPR004639">
    <property type="entry name" value="4pyrrol_synth_GluAld_NH2Trfase"/>
</dbReference>
<keyword evidence="5 7" id="KW-0413">Isomerase</keyword>
<dbReference type="InterPro" id="IPR015424">
    <property type="entry name" value="PyrdxlP-dep_Trfase"/>
</dbReference>
<keyword evidence="9" id="KW-1185">Reference proteome</keyword>
<evidence type="ECO:0000256" key="4">
    <source>
        <dbReference type="ARBA" id="ARBA00022898"/>
    </source>
</evidence>
<keyword evidence="7" id="KW-0963">Cytoplasm</keyword>
<sequence>MQTDRSQQLFERARQRMPGGVNSPVRAFKSVGGEPFFVQRAEGACLFDVDGNRYIDYVGSWGPMIAGHNHPAVLEAVVRTARDGLSFGAPNALEVDMAETIARLVPSCQMVRMVNSGTEATLSAVRLARGATGRARIVKFEGCYHGHGDSFLVKAGSGALTFGEPDSPGVPKALADLTLTLPYNDFDAATALFDTAGDDIAGLIIEPVVGNANCLPPREGFLQHLRELCTRHGALLIFDEVMTGFRVALGGAQARYGVAPDLTTFGKIIGGGMPVGAYGGSRALMERVSPAGPVYQAGTLSGNPVAMAAGLAMLELVQAPGFHAALEAKVHALCDGLEAAAGAAGVPFSTQRVGGMFGLFFAPGPVDTHAGAVACDTAAFRRFFHAMLRQGIYLAPSAFEAGFMSSAHGEAEIDATIAAAETAFFAIRD</sequence>
<proteinExistence type="inferred from homology"/>
<evidence type="ECO:0000256" key="7">
    <source>
        <dbReference type="HAMAP-Rule" id="MF_00375"/>
    </source>
</evidence>
<keyword evidence="4 7" id="KW-0663">Pyridoxal phosphate</keyword>
<accession>A0ABP9DXK2</accession>
<comment type="caution">
    <text evidence="8">The sequence shown here is derived from an EMBL/GenBank/DDBJ whole genome shotgun (WGS) entry which is preliminary data.</text>
</comment>
<feature type="modified residue" description="N6-(pyridoxal phosphate)lysine" evidence="7">
    <location>
        <position position="267"/>
    </location>
</feature>
<dbReference type="PANTHER" id="PTHR43713:SF3">
    <property type="entry name" value="GLUTAMATE-1-SEMIALDEHYDE 2,1-AMINOMUTASE 1, CHLOROPLASTIC-RELATED"/>
    <property type="match status" value="1"/>
</dbReference>
<comment type="subcellular location">
    <subcellularLocation>
        <location evidence="7">Cytoplasm</location>
    </subcellularLocation>
</comment>
<dbReference type="EC" id="5.4.3.8" evidence="7"/>
<gene>
    <name evidence="7 8" type="primary">hemL</name>
    <name evidence="8" type="ORF">GCM10023332_09490</name>
</gene>
<comment type="pathway">
    <text evidence="2">Porphyrin-containing compound metabolism; protoporphyrin-IX biosynthesis; 5-aminolevulinate from L-glutamyl-tRNA(Glu): step 2/2.</text>
</comment>
<organism evidence="8 9">
    <name type="scientific">Luteimonas vadosa</name>
    <dbReference type="NCBI Taxonomy" id="1165507"/>
    <lineage>
        <taxon>Bacteria</taxon>
        <taxon>Pseudomonadati</taxon>
        <taxon>Pseudomonadota</taxon>
        <taxon>Gammaproteobacteria</taxon>
        <taxon>Lysobacterales</taxon>
        <taxon>Lysobacteraceae</taxon>
        <taxon>Luteimonas</taxon>
    </lineage>
</organism>
<dbReference type="EMBL" id="BAABJY010000001">
    <property type="protein sequence ID" value="GAA4859639.1"/>
    <property type="molecule type" value="Genomic_DNA"/>
</dbReference>
<dbReference type="PROSITE" id="PS00600">
    <property type="entry name" value="AA_TRANSFER_CLASS_3"/>
    <property type="match status" value="1"/>
</dbReference>
<dbReference type="InterPro" id="IPR015421">
    <property type="entry name" value="PyrdxlP-dep_Trfase_major"/>
</dbReference>
<comment type="cofactor">
    <cofactor evidence="1 7">
        <name>pyridoxal 5'-phosphate</name>
        <dbReference type="ChEBI" id="CHEBI:597326"/>
    </cofactor>
</comment>
<dbReference type="HAMAP" id="MF_00375">
    <property type="entry name" value="HemL_aminotrans_3"/>
    <property type="match status" value="1"/>
</dbReference>
<comment type="similarity">
    <text evidence="3 7">Belongs to the class-III pyridoxal-phosphate-dependent aminotransferase family. HemL subfamily.</text>
</comment>
<dbReference type="PANTHER" id="PTHR43713">
    <property type="entry name" value="GLUTAMATE-1-SEMIALDEHYDE 2,1-AMINOMUTASE"/>
    <property type="match status" value="1"/>
</dbReference>
<evidence type="ECO:0000256" key="5">
    <source>
        <dbReference type="ARBA" id="ARBA00023235"/>
    </source>
</evidence>
<protein>
    <recommendedName>
        <fullName evidence="7">Glutamate-1-semialdehyde 2,1-aminomutase</fullName>
        <shortName evidence="7">GSA</shortName>
        <ecNumber evidence="7">5.4.3.8</ecNumber>
    </recommendedName>
    <alternativeName>
        <fullName evidence="7">Glutamate-1-semialdehyde aminotransferase</fullName>
        <shortName evidence="7">GSA-AT</shortName>
    </alternativeName>
</protein>
<dbReference type="Proteomes" id="UP001501323">
    <property type="component" value="Unassembled WGS sequence"/>
</dbReference>
<dbReference type="InterPro" id="IPR005814">
    <property type="entry name" value="Aminotrans_3"/>
</dbReference>
<dbReference type="Gene3D" id="3.40.640.10">
    <property type="entry name" value="Type I PLP-dependent aspartate aminotransferase-like (Major domain)"/>
    <property type="match status" value="1"/>
</dbReference>
<comment type="subunit">
    <text evidence="7">Homodimer.</text>
</comment>
<dbReference type="Pfam" id="PF00202">
    <property type="entry name" value="Aminotran_3"/>
    <property type="match status" value="1"/>
</dbReference>
<name>A0ABP9DXK2_9GAMM</name>
<dbReference type="NCBIfam" id="NF000818">
    <property type="entry name" value="PRK00062.1"/>
    <property type="match status" value="1"/>
</dbReference>
<dbReference type="InterPro" id="IPR015422">
    <property type="entry name" value="PyrdxlP-dep_Trfase_small"/>
</dbReference>
<dbReference type="InterPro" id="IPR049704">
    <property type="entry name" value="Aminotrans_3_PPA_site"/>
</dbReference>
<evidence type="ECO:0000256" key="6">
    <source>
        <dbReference type="ARBA" id="ARBA00023244"/>
    </source>
</evidence>
<evidence type="ECO:0000256" key="1">
    <source>
        <dbReference type="ARBA" id="ARBA00001933"/>
    </source>
</evidence>
<dbReference type="SUPFAM" id="SSF53383">
    <property type="entry name" value="PLP-dependent transferases"/>
    <property type="match status" value="1"/>
</dbReference>
<reference evidence="9" key="1">
    <citation type="journal article" date="2019" name="Int. J. Syst. Evol. Microbiol.">
        <title>The Global Catalogue of Microorganisms (GCM) 10K type strain sequencing project: providing services to taxonomists for standard genome sequencing and annotation.</title>
        <authorList>
            <consortium name="The Broad Institute Genomics Platform"/>
            <consortium name="The Broad Institute Genome Sequencing Center for Infectious Disease"/>
            <person name="Wu L."/>
            <person name="Ma J."/>
        </authorList>
    </citation>
    <scope>NUCLEOTIDE SEQUENCE [LARGE SCALE GENOMIC DNA]</scope>
    <source>
        <strain evidence="9">JCM 18392</strain>
    </source>
</reference>
<dbReference type="CDD" id="cd00610">
    <property type="entry name" value="OAT_like"/>
    <property type="match status" value="1"/>
</dbReference>
<evidence type="ECO:0000256" key="2">
    <source>
        <dbReference type="ARBA" id="ARBA00004819"/>
    </source>
</evidence>
<dbReference type="RefSeq" id="WP_345294337.1">
    <property type="nucleotide sequence ID" value="NZ_BAABJY010000001.1"/>
</dbReference>
<evidence type="ECO:0000313" key="8">
    <source>
        <dbReference type="EMBL" id="GAA4859639.1"/>
    </source>
</evidence>
<dbReference type="NCBIfam" id="TIGR00713">
    <property type="entry name" value="hemL"/>
    <property type="match status" value="1"/>
</dbReference>
<dbReference type="Gene3D" id="3.90.1150.10">
    <property type="entry name" value="Aspartate Aminotransferase, domain 1"/>
    <property type="match status" value="1"/>
</dbReference>